<dbReference type="InterPro" id="IPR008258">
    <property type="entry name" value="Transglycosylase_SLT_dom_1"/>
</dbReference>
<dbReference type="Proteomes" id="UP000035651">
    <property type="component" value="Chromosome"/>
</dbReference>
<dbReference type="Pfam" id="PF01464">
    <property type="entry name" value="SLT"/>
    <property type="match status" value="1"/>
</dbReference>
<evidence type="ECO:0000256" key="1">
    <source>
        <dbReference type="ARBA" id="ARBA00007734"/>
    </source>
</evidence>
<keyword evidence="2" id="KW-0472">Membrane</keyword>
<dbReference type="KEGG" id="pfg:AB870_02640"/>
<gene>
    <name evidence="4" type="ORF">AB870_02640</name>
</gene>
<sequence length="663" mass="68879">MAGNAYQITITAADRASAVAKRIEASMQRITKPIDRVTASSKKMNEAAATLRKPFADVGRSLKALGDETGVTKVARGIRRIGYAAADASRSLLGIVAPLAGIAGLGSIAGIALMTNEWGKMGAEVLKTSAAIGVSTVDLQAYRGAAKLAGLSADEMTGSLKSLGKTIEDATYGRNQDAFVMMQKFGISLHRTKDGAVDATRALKDVANAIVKQKGNVQTQALIADVFGVGSLLPMLQKGESGIDAFVEKAKSMGLVLGDEQLKRAAAYNEQMLKLEASGTKLKYSFGEAMAPALERVIGVVQRLVEQYGSIVATKVAEYVERFAKWLEQVDWDKKARQIAGFVDALGGVKGIAIIIAGITFAGPIAGIATIASGLTQLAMVTVPLAIGALAKLGKAKVAADAAGAAAAGSGGAAGAAGKGLLSRLFPFAAKLGLPLWLLTHSEGLNSGEDEYLASRRAKPGQPWPGGGKPTAESSALFSRLESQYGLPSGLLDSVWAQESGRGTNMLSPAGAKGHFQFMDATARQYGLDDPNDLTKSATAAAQMYRDLLKQNDGDLSKALAGYNWGQGNLQRKGIENAPKETRNYVDQVQARMGGTGLYGNSPRIAAANLPGQSPPAVTADAGRVHVDVVIHQDGRPATAKVRSQGNATATASIGNRAIGEMA</sequence>
<dbReference type="Gene3D" id="1.10.530.10">
    <property type="match status" value="1"/>
</dbReference>
<dbReference type="EMBL" id="CP011807">
    <property type="protein sequence ID" value="AKM29260.2"/>
    <property type="molecule type" value="Genomic_DNA"/>
</dbReference>
<dbReference type="RefSeq" id="WP_053059377.1">
    <property type="nucleotide sequence ID" value="NZ_CP011807.3"/>
</dbReference>
<protein>
    <recommendedName>
        <fullName evidence="3">Transglycosylase SLT domain-containing protein</fullName>
    </recommendedName>
</protein>
<organism evidence="4 5">
    <name type="scientific">Pandoraea faecigallinarum</name>
    <dbReference type="NCBI Taxonomy" id="656179"/>
    <lineage>
        <taxon>Bacteria</taxon>
        <taxon>Pseudomonadati</taxon>
        <taxon>Pseudomonadota</taxon>
        <taxon>Betaproteobacteria</taxon>
        <taxon>Burkholderiales</taxon>
        <taxon>Burkholderiaceae</taxon>
        <taxon>Pandoraea</taxon>
    </lineage>
</organism>
<keyword evidence="2" id="KW-1133">Transmembrane helix</keyword>
<reference evidence="4" key="1">
    <citation type="submission" date="2016-06" db="EMBL/GenBank/DDBJ databases">
        <title>Complete Genome Sequence of Pandoraea faecigallinarum DSM-23572.</title>
        <authorList>
            <person name="Yong D."/>
            <person name="Ee R."/>
            <person name="Lim Y.-L."/>
            <person name="Yin W.-F."/>
            <person name="Chan K.-G."/>
        </authorList>
    </citation>
    <scope>NUCLEOTIDE SEQUENCE</scope>
    <source>
        <strain evidence="4">DSM 23572</strain>
    </source>
</reference>
<dbReference type="AlphaFoldDB" id="A0A0H3WP79"/>
<proteinExistence type="inferred from homology"/>
<evidence type="ECO:0000313" key="5">
    <source>
        <dbReference type="Proteomes" id="UP000035651"/>
    </source>
</evidence>
<feature type="transmembrane region" description="Helical" evidence="2">
    <location>
        <begin position="92"/>
        <end position="113"/>
    </location>
</feature>
<keyword evidence="2" id="KW-0812">Transmembrane</keyword>
<evidence type="ECO:0000259" key="3">
    <source>
        <dbReference type="Pfam" id="PF01464"/>
    </source>
</evidence>
<accession>A0A0H3WP79</accession>
<dbReference type="InterPro" id="IPR023346">
    <property type="entry name" value="Lysozyme-like_dom_sf"/>
</dbReference>
<dbReference type="PANTHER" id="PTHR37423:SF2">
    <property type="entry name" value="MEMBRANE-BOUND LYTIC MUREIN TRANSGLYCOSYLASE C"/>
    <property type="match status" value="1"/>
</dbReference>
<feature type="domain" description="Transglycosylase SLT" evidence="3">
    <location>
        <begin position="478"/>
        <end position="585"/>
    </location>
</feature>
<dbReference type="SUPFAM" id="SSF53955">
    <property type="entry name" value="Lysozyme-like"/>
    <property type="match status" value="1"/>
</dbReference>
<evidence type="ECO:0000313" key="4">
    <source>
        <dbReference type="EMBL" id="AKM29260.2"/>
    </source>
</evidence>
<keyword evidence="5" id="KW-1185">Reference proteome</keyword>
<dbReference type="PANTHER" id="PTHR37423">
    <property type="entry name" value="SOLUBLE LYTIC MUREIN TRANSGLYCOSYLASE-RELATED"/>
    <property type="match status" value="1"/>
</dbReference>
<comment type="similarity">
    <text evidence="1">Belongs to the transglycosylase Slt family.</text>
</comment>
<name>A0A0H3WP79_9BURK</name>
<dbReference type="CDD" id="cd00254">
    <property type="entry name" value="LT-like"/>
    <property type="match status" value="1"/>
</dbReference>
<dbReference type="STRING" id="656179.AB870_02640"/>
<evidence type="ECO:0000256" key="2">
    <source>
        <dbReference type="SAM" id="Phobius"/>
    </source>
</evidence>
<dbReference type="OrthoDB" id="6775714at2"/>